<dbReference type="Gene3D" id="1.10.486.10">
    <property type="entry name" value="PCRA, domain 4"/>
    <property type="match status" value="1"/>
</dbReference>
<dbReference type="GO" id="GO:0005524">
    <property type="term" value="F:ATP binding"/>
    <property type="evidence" value="ECO:0007669"/>
    <property type="project" value="UniProtKB-UniRule"/>
</dbReference>
<comment type="similarity">
    <text evidence="1">Belongs to the helicase family. UvrD subfamily.</text>
</comment>
<evidence type="ECO:0000256" key="3">
    <source>
        <dbReference type="ARBA" id="ARBA00022801"/>
    </source>
</evidence>
<evidence type="ECO:0000313" key="15">
    <source>
        <dbReference type="EMBL" id="KKT76916.1"/>
    </source>
</evidence>
<dbReference type="InterPro" id="IPR013986">
    <property type="entry name" value="DExx_box_DNA_helicase_dom_sf"/>
</dbReference>
<dbReference type="PATRIC" id="fig|1618657.3.peg.558"/>
<evidence type="ECO:0000256" key="10">
    <source>
        <dbReference type="ARBA" id="ARBA00048988"/>
    </source>
</evidence>
<feature type="coiled-coil region" evidence="12">
    <location>
        <begin position="435"/>
        <end position="462"/>
    </location>
</feature>
<dbReference type="Gene3D" id="1.10.10.160">
    <property type="match status" value="1"/>
</dbReference>
<dbReference type="GO" id="GO:0003677">
    <property type="term" value="F:DNA binding"/>
    <property type="evidence" value="ECO:0007669"/>
    <property type="project" value="UniProtKB-KW"/>
</dbReference>
<keyword evidence="2 11" id="KW-0547">Nucleotide-binding</keyword>
<sequence>MPKKYDAFTPNQSQEDAILTQSGPVLIVAGAGSGKTMVLTHRISHLIEKGVKSDSILAITFTNKAADEMKNRVFLMLGERRGFLSPWIGTFHSFCVFILRNSGKVIGINGNFSILDEEDSLSVLKEIIKEFSLDPKKFEPKKIRNIISRKKNEMESPKSDSDIMSESDFGRILFEIWRKYEERLAKMKGLDFDDLLLKTAVLFTKHPDVLREWQERFKYIHIDEYQDTNLVQYHLVKLLAEKYRNICVVGDIDQAIYSWRGADFRNILHFERDWPDAKIITLEENYRSTKLILDAANAVIVKNKARLPKNLYSKKPAGPKITLFEAANEEEEAKLISEMSREMIRAGINPRDIAVLYRTNFQSRIIEEKMIGENIAYQVIGVKFYERKEIKDALGYLKAALNREDILSLKRIINFPPRGIGKVLLTKILSDQNLNQKEAAKKNELLKLLDEIKKDIEAENASASVKLAIKKSGLEDYFGDGTEEGEIRLSNIQELVTLARRYDIYNPPEGILKLLEDAALMSDQDTIKKEENSIKLMTVHAAKGLEFKVVFVAGLEEGLFPHKALDSNSEDLKDEEERRLFYVAITRAKEKIFLSYAIFRTIFGERKINMPSKFISDIPEELLEQGNEAVITLE</sequence>
<accession>A0A0G1JZ35</accession>
<dbReference type="PANTHER" id="PTHR11070:SF2">
    <property type="entry name" value="ATP-DEPENDENT DNA HELICASE SRS2"/>
    <property type="match status" value="1"/>
</dbReference>
<dbReference type="EMBL" id="LCJM01000054">
    <property type="protein sequence ID" value="KKT76916.1"/>
    <property type="molecule type" value="Genomic_DNA"/>
</dbReference>
<dbReference type="SUPFAM" id="SSF52540">
    <property type="entry name" value="P-loop containing nucleoside triphosphate hydrolases"/>
    <property type="match status" value="1"/>
</dbReference>
<dbReference type="PROSITE" id="PS51198">
    <property type="entry name" value="UVRD_HELICASE_ATP_BIND"/>
    <property type="match status" value="1"/>
</dbReference>
<gene>
    <name evidence="15" type="ORF">UW74_C0054G0006</name>
</gene>
<organism evidence="15 16">
    <name type="scientific">Candidatus Giovannonibacteria bacterium GW2011_GWC2_44_8</name>
    <dbReference type="NCBI Taxonomy" id="1618657"/>
    <lineage>
        <taxon>Bacteria</taxon>
        <taxon>Candidatus Giovannoniibacteriota</taxon>
    </lineage>
</organism>
<dbReference type="Proteomes" id="UP000034889">
    <property type="component" value="Unassembled WGS sequence"/>
</dbReference>
<dbReference type="GO" id="GO:0000725">
    <property type="term" value="P:recombinational repair"/>
    <property type="evidence" value="ECO:0007669"/>
    <property type="project" value="TreeGrafter"/>
</dbReference>
<dbReference type="GO" id="GO:0016887">
    <property type="term" value="F:ATP hydrolysis activity"/>
    <property type="evidence" value="ECO:0007669"/>
    <property type="project" value="RHEA"/>
</dbReference>
<evidence type="ECO:0000256" key="6">
    <source>
        <dbReference type="ARBA" id="ARBA00023125"/>
    </source>
</evidence>
<dbReference type="InterPro" id="IPR000212">
    <property type="entry name" value="DNA_helicase_UvrD/REP"/>
</dbReference>
<dbReference type="EC" id="5.6.2.4" evidence="9"/>
<feature type="domain" description="UvrD-like helicase ATP-binding" evidence="13">
    <location>
        <begin position="8"/>
        <end position="289"/>
    </location>
</feature>
<dbReference type="CDD" id="cd17932">
    <property type="entry name" value="DEXQc_UvrD"/>
    <property type="match status" value="1"/>
</dbReference>
<comment type="catalytic activity">
    <reaction evidence="8">
        <text>Couples ATP hydrolysis with the unwinding of duplex DNA by translocating in the 3'-5' direction.</text>
        <dbReference type="EC" id="5.6.2.4"/>
    </reaction>
</comment>
<dbReference type="Pfam" id="PF13361">
    <property type="entry name" value="UvrD_C"/>
    <property type="match status" value="1"/>
</dbReference>
<dbReference type="CDD" id="cd18807">
    <property type="entry name" value="SF1_C_UvrD"/>
    <property type="match status" value="1"/>
</dbReference>
<keyword evidence="12" id="KW-0175">Coiled coil</keyword>
<evidence type="ECO:0000256" key="1">
    <source>
        <dbReference type="ARBA" id="ARBA00009922"/>
    </source>
</evidence>
<dbReference type="AlphaFoldDB" id="A0A0G1JZ35"/>
<name>A0A0G1JZ35_9BACT</name>
<dbReference type="InterPro" id="IPR014017">
    <property type="entry name" value="DNA_helicase_UvrD-like_C"/>
</dbReference>
<evidence type="ECO:0000256" key="9">
    <source>
        <dbReference type="ARBA" id="ARBA00034808"/>
    </source>
</evidence>
<dbReference type="Pfam" id="PF00580">
    <property type="entry name" value="UvrD-helicase"/>
    <property type="match status" value="1"/>
</dbReference>
<keyword evidence="3 11" id="KW-0378">Hydrolase</keyword>
<keyword evidence="5 11" id="KW-0067">ATP-binding</keyword>
<dbReference type="GO" id="GO:0043138">
    <property type="term" value="F:3'-5' DNA helicase activity"/>
    <property type="evidence" value="ECO:0007669"/>
    <property type="project" value="UniProtKB-EC"/>
</dbReference>
<evidence type="ECO:0000259" key="14">
    <source>
        <dbReference type="PROSITE" id="PS51217"/>
    </source>
</evidence>
<dbReference type="InterPro" id="IPR027417">
    <property type="entry name" value="P-loop_NTPase"/>
</dbReference>
<evidence type="ECO:0000256" key="2">
    <source>
        <dbReference type="ARBA" id="ARBA00022741"/>
    </source>
</evidence>
<evidence type="ECO:0000256" key="8">
    <source>
        <dbReference type="ARBA" id="ARBA00034617"/>
    </source>
</evidence>
<evidence type="ECO:0000256" key="12">
    <source>
        <dbReference type="SAM" id="Coils"/>
    </source>
</evidence>
<feature type="domain" description="UvrD-like helicase C-terminal" evidence="14">
    <location>
        <begin position="290"/>
        <end position="544"/>
    </location>
</feature>
<comment type="caution">
    <text evidence="15">The sequence shown here is derived from an EMBL/GenBank/DDBJ whole genome shotgun (WGS) entry which is preliminary data.</text>
</comment>
<evidence type="ECO:0000256" key="11">
    <source>
        <dbReference type="PROSITE-ProRule" id="PRU00560"/>
    </source>
</evidence>
<dbReference type="GO" id="GO:0005829">
    <property type="term" value="C:cytosol"/>
    <property type="evidence" value="ECO:0007669"/>
    <property type="project" value="TreeGrafter"/>
</dbReference>
<proteinExistence type="inferred from homology"/>
<keyword evidence="6" id="KW-0238">DNA-binding</keyword>
<dbReference type="GO" id="GO:0033202">
    <property type="term" value="C:DNA helicase complex"/>
    <property type="evidence" value="ECO:0007669"/>
    <property type="project" value="TreeGrafter"/>
</dbReference>
<evidence type="ECO:0000256" key="5">
    <source>
        <dbReference type="ARBA" id="ARBA00022840"/>
    </source>
</evidence>
<protein>
    <recommendedName>
        <fullName evidence="9">DNA 3'-5' helicase</fullName>
        <ecNumber evidence="9">5.6.2.4</ecNumber>
    </recommendedName>
</protein>
<evidence type="ECO:0000256" key="7">
    <source>
        <dbReference type="ARBA" id="ARBA00023235"/>
    </source>
</evidence>
<feature type="binding site" evidence="11">
    <location>
        <begin position="29"/>
        <end position="36"/>
    </location>
    <ligand>
        <name>ATP</name>
        <dbReference type="ChEBI" id="CHEBI:30616"/>
    </ligand>
</feature>
<reference evidence="15 16" key="1">
    <citation type="journal article" date="2015" name="Nature">
        <title>rRNA introns, odd ribosomes, and small enigmatic genomes across a large radiation of phyla.</title>
        <authorList>
            <person name="Brown C.T."/>
            <person name="Hug L.A."/>
            <person name="Thomas B.C."/>
            <person name="Sharon I."/>
            <person name="Castelle C.J."/>
            <person name="Singh A."/>
            <person name="Wilkins M.J."/>
            <person name="Williams K.H."/>
            <person name="Banfield J.F."/>
        </authorList>
    </citation>
    <scope>NUCLEOTIDE SEQUENCE [LARGE SCALE GENOMIC DNA]</scope>
</reference>
<evidence type="ECO:0000256" key="4">
    <source>
        <dbReference type="ARBA" id="ARBA00022806"/>
    </source>
</evidence>
<dbReference type="PANTHER" id="PTHR11070">
    <property type="entry name" value="UVRD / RECB / PCRA DNA HELICASE FAMILY MEMBER"/>
    <property type="match status" value="1"/>
</dbReference>
<comment type="catalytic activity">
    <reaction evidence="10">
        <text>ATP + H2O = ADP + phosphate + H(+)</text>
        <dbReference type="Rhea" id="RHEA:13065"/>
        <dbReference type="ChEBI" id="CHEBI:15377"/>
        <dbReference type="ChEBI" id="CHEBI:15378"/>
        <dbReference type="ChEBI" id="CHEBI:30616"/>
        <dbReference type="ChEBI" id="CHEBI:43474"/>
        <dbReference type="ChEBI" id="CHEBI:456216"/>
        <dbReference type="EC" id="5.6.2.4"/>
    </reaction>
</comment>
<dbReference type="InterPro" id="IPR014016">
    <property type="entry name" value="UvrD-like_ATP-bd"/>
</dbReference>
<dbReference type="PROSITE" id="PS51217">
    <property type="entry name" value="UVRD_HELICASE_CTER"/>
    <property type="match status" value="1"/>
</dbReference>
<evidence type="ECO:0000313" key="16">
    <source>
        <dbReference type="Proteomes" id="UP000034889"/>
    </source>
</evidence>
<dbReference type="Gene3D" id="3.40.50.300">
    <property type="entry name" value="P-loop containing nucleotide triphosphate hydrolases"/>
    <property type="match status" value="2"/>
</dbReference>
<keyword evidence="7" id="KW-0413">Isomerase</keyword>
<keyword evidence="4 11" id="KW-0347">Helicase</keyword>
<evidence type="ECO:0000259" key="13">
    <source>
        <dbReference type="PROSITE" id="PS51198"/>
    </source>
</evidence>